<dbReference type="SUPFAM" id="SSF55961">
    <property type="entry name" value="Bet v1-like"/>
    <property type="match status" value="1"/>
</dbReference>
<dbReference type="RefSeq" id="WP_116570270.1">
    <property type="nucleotide sequence ID" value="NZ_QDGZ01000001.1"/>
</dbReference>
<dbReference type="InterPro" id="IPR019587">
    <property type="entry name" value="Polyketide_cyclase/dehydratase"/>
</dbReference>
<dbReference type="OrthoDB" id="4618973at2"/>
<accession>A0A2T8FEJ3</accession>
<dbReference type="Gene3D" id="3.30.530.20">
    <property type="match status" value="1"/>
</dbReference>
<evidence type="ECO:0000313" key="1">
    <source>
        <dbReference type="EMBL" id="PVG84141.1"/>
    </source>
</evidence>
<dbReference type="InterPro" id="IPR023393">
    <property type="entry name" value="START-like_dom_sf"/>
</dbReference>
<dbReference type="Pfam" id="PF10604">
    <property type="entry name" value="Polyketide_cyc2"/>
    <property type="match status" value="1"/>
</dbReference>
<sequence>MPLTDVAPLEATIAIDAPPARVWSLVSDLTNMRRWSPQNRRTIVLGGETRNGAKFVNINRRGLLVWPTQGMVVEYEAPRRIAFRIKENWTIWSYTLEPTGTGGTRLVSRREAPQGISDLSVGLTKTVLGGVDTFTAELQAGLEETLAKIKADAERP</sequence>
<dbReference type="EMBL" id="QDGZ01000001">
    <property type="protein sequence ID" value="PVG84141.1"/>
    <property type="molecule type" value="Genomic_DNA"/>
</dbReference>
<comment type="caution">
    <text evidence="1">The sequence shown here is derived from an EMBL/GenBank/DDBJ whole genome shotgun (WGS) entry which is preliminary data.</text>
</comment>
<dbReference type="CDD" id="cd07812">
    <property type="entry name" value="SRPBCC"/>
    <property type="match status" value="1"/>
</dbReference>
<dbReference type="Proteomes" id="UP000246018">
    <property type="component" value="Unassembled WGS sequence"/>
</dbReference>
<dbReference type="AlphaFoldDB" id="A0A2T8FEJ3"/>
<protein>
    <submittedName>
        <fullName evidence="1">SRPBCC family protein</fullName>
    </submittedName>
</protein>
<gene>
    <name evidence="1" type="ORF">DDE18_00405</name>
</gene>
<proteinExistence type="predicted"/>
<evidence type="ECO:0000313" key="2">
    <source>
        <dbReference type="Proteomes" id="UP000246018"/>
    </source>
</evidence>
<reference evidence="1 2" key="1">
    <citation type="submission" date="2018-04" db="EMBL/GenBank/DDBJ databases">
        <title>Genome of Nocardioides gansuensis WSJ-1.</title>
        <authorList>
            <person name="Wu S."/>
            <person name="Wang G."/>
        </authorList>
    </citation>
    <scope>NUCLEOTIDE SEQUENCE [LARGE SCALE GENOMIC DNA]</scope>
    <source>
        <strain evidence="1 2">WSJ-1</strain>
    </source>
</reference>
<organism evidence="1 2">
    <name type="scientific">Nocardioides gansuensis</name>
    <dbReference type="NCBI Taxonomy" id="2138300"/>
    <lineage>
        <taxon>Bacteria</taxon>
        <taxon>Bacillati</taxon>
        <taxon>Actinomycetota</taxon>
        <taxon>Actinomycetes</taxon>
        <taxon>Propionibacteriales</taxon>
        <taxon>Nocardioidaceae</taxon>
        <taxon>Nocardioides</taxon>
    </lineage>
</organism>
<name>A0A2T8FEJ3_9ACTN</name>
<keyword evidence="2" id="KW-1185">Reference proteome</keyword>